<proteinExistence type="predicted"/>
<protein>
    <submittedName>
        <fullName evidence="2">Uncharacterized protein</fullName>
    </submittedName>
</protein>
<dbReference type="EMBL" id="AP003763">
    <property type="protein sequence ID" value="BAD32963.1"/>
    <property type="molecule type" value="Genomic_DNA"/>
</dbReference>
<reference evidence="1" key="1">
    <citation type="submission" date="2001-05" db="EMBL/GenBank/DDBJ databases">
        <title>Oryza sativa nipponbare(GA3) genomic DNA, chromosome 6, PAC clone:P0577H07.</title>
        <authorList>
            <person name="Sasaki T."/>
            <person name="Matsumoto T."/>
            <person name="Yamamoto K."/>
        </authorList>
    </citation>
    <scope>NUCLEOTIDE SEQUENCE</scope>
</reference>
<evidence type="ECO:0000313" key="2">
    <source>
        <dbReference type="EMBL" id="BAD32963.1"/>
    </source>
</evidence>
<accession>Q69WH6</accession>
<evidence type="ECO:0000313" key="1">
    <source>
        <dbReference type="EMBL" id="BAD32894.1"/>
    </source>
</evidence>
<gene>
    <name evidence="2" type="ORF">P0531C01.18</name>
    <name evidence="1" type="ORF">P0577H07.26</name>
</gene>
<evidence type="ECO:0000313" key="3">
    <source>
        <dbReference type="Proteomes" id="UP000000763"/>
    </source>
</evidence>
<dbReference type="EMBL" id="AP003619">
    <property type="protein sequence ID" value="BAD32894.1"/>
    <property type="molecule type" value="Genomic_DNA"/>
</dbReference>
<organism evidence="2 3">
    <name type="scientific">Oryza sativa subsp. japonica</name>
    <name type="common">Rice</name>
    <dbReference type="NCBI Taxonomy" id="39947"/>
    <lineage>
        <taxon>Eukaryota</taxon>
        <taxon>Viridiplantae</taxon>
        <taxon>Streptophyta</taxon>
        <taxon>Embryophyta</taxon>
        <taxon>Tracheophyta</taxon>
        <taxon>Spermatophyta</taxon>
        <taxon>Magnoliopsida</taxon>
        <taxon>Liliopsida</taxon>
        <taxon>Poales</taxon>
        <taxon>Poaceae</taxon>
        <taxon>BOP clade</taxon>
        <taxon>Oryzoideae</taxon>
        <taxon>Oryzeae</taxon>
        <taxon>Oryzinae</taxon>
        <taxon>Oryza</taxon>
        <taxon>Oryza sativa</taxon>
    </lineage>
</organism>
<dbReference type="AlphaFoldDB" id="Q69WH6"/>
<dbReference type="Proteomes" id="UP000000763">
    <property type="component" value="Chromosome 6"/>
</dbReference>
<reference evidence="2" key="2">
    <citation type="submission" date="2001-06" db="EMBL/GenBank/DDBJ databases">
        <title>Oryza sativa nipponbare(GA3) genomic DNA, chromosome 6, PAC clone:P0531C01.</title>
        <authorList>
            <person name="Sasaki T."/>
            <person name="Matsumoto T."/>
            <person name="Yamamoto K."/>
        </authorList>
    </citation>
    <scope>NUCLEOTIDE SEQUENCE</scope>
</reference>
<reference evidence="3" key="3">
    <citation type="journal article" date="2005" name="Nature">
        <title>The map-based sequence of the rice genome.</title>
        <authorList>
            <consortium name="International rice genome sequencing project (IRGSP)"/>
            <person name="Matsumoto T."/>
            <person name="Wu J."/>
            <person name="Kanamori H."/>
            <person name="Katayose Y."/>
            <person name="Fujisawa M."/>
            <person name="Namiki N."/>
            <person name="Mizuno H."/>
            <person name="Yamamoto K."/>
            <person name="Antonio B.A."/>
            <person name="Baba T."/>
            <person name="Sakata K."/>
            <person name="Nagamura Y."/>
            <person name="Aoki H."/>
            <person name="Arikawa K."/>
            <person name="Arita K."/>
            <person name="Bito T."/>
            <person name="Chiden Y."/>
            <person name="Fujitsuka N."/>
            <person name="Fukunaka R."/>
            <person name="Hamada M."/>
            <person name="Harada C."/>
            <person name="Hayashi A."/>
            <person name="Hijishita S."/>
            <person name="Honda M."/>
            <person name="Hosokawa S."/>
            <person name="Ichikawa Y."/>
            <person name="Idonuma A."/>
            <person name="Iijima M."/>
            <person name="Ikeda M."/>
            <person name="Ikeno M."/>
            <person name="Ito K."/>
            <person name="Ito S."/>
            <person name="Ito T."/>
            <person name="Ito Y."/>
            <person name="Ito Y."/>
            <person name="Iwabuchi A."/>
            <person name="Kamiya K."/>
            <person name="Karasawa W."/>
            <person name="Kurita K."/>
            <person name="Katagiri S."/>
            <person name="Kikuta A."/>
            <person name="Kobayashi H."/>
            <person name="Kobayashi N."/>
            <person name="Machita K."/>
            <person name="Maehara T."/>
            <person name="Masukawa M."/>
            <person name="Mizubayashi T."/>
            <person name="Mukai Y."/>
            <person name="Nagasaki H."/>
            <person name="Nagata Y."/>
            <person name="Naito S."/>
            <person name="Nakashima M."/>
            <person name="Nakama Y."/>
            <person name="Nakamichi Y."/>
            <person name="Nakamura M."/>
            <person name="Meguro A."/>
            <person name="Negishi M."/>
            <person name="Ohta I."/>
            <person name="Ohta T."/>
            <person name="Okamoto M."/>
            <person name="Ono N."/>
            <person name="Saji S."/>
            <person name="Sakaguchi M."/>
            <person name="Sakai K."/>
            <person name="Shibata M."/>
            <person name="Shimokawa T."/>
            <person name="Song J."/>
            <person name="Takazaki Y."/>
            <person name="Terasawa K."/>
            <person name="Tsugane M."/>
            <person name="Tsuji K."/>
            <person name="Ueda S."/>
            <person name="Waki K."/>
            <person name="Yamagata H."/>
            <person name="Yamamoto M."/>
            <person name="Yamamoto S."/>
            <person name="Yamane H."/>
            <person name="Yoshiki S."/>
            <person name="Yoshihara R."/>
            <person name="Yukawa K."/>
            <person name="Zhong H."/>
            <person name="Yano M."/>
            <person name="Yuan Q."/>
            <person name="Ouyang S."/>
            <person name="Liu J."/>
            <person name="Jones K.M."/>
            <person name="Gansberger K."/>
            <person name="Moffat K."/>
            <person name="Hill J."/>
            <person name="Bera J."/>
            <person name="Fadrosh D."/>
            <person name="Jin S."/>
            <person name="Johri S."/>
            <person name="Kim M."/>
            <person name="Overton L."/>
            <person name="Reardon M."/>
            <person name="Tsitrin T."/>
            <person name="Vuong H."/>
            <person name="Weaver B."/>
            <person name="Ciecko A."/>
            <person name="Tallon L."/>
            <person name="Jackson J."/>
            <person name="Pai G."/>
            <person name="Aken S.V."/>
            <person name="Utterback T."/>
            <person name="Reidmuller S."/>
            <person name="Feldblyum T."/>
            <person name="Hsiao J."/>
            <person name="Zismann V."/>
            <person name="Iobst S."/>
            <person name="de Vazeille A.R."/>
            <person name="Buell C.R."/>
            <person name="Ying K."/>
            <person name="Li Y."/>
            <person name="Lu T."/>
            <person name="Huang Y."/>
            <person name="Zhao Q."/>
            <person name="Feng Q."/>
            <person name="Zhang L."/>
            <person name="Zhu J."/>
            <person name="Weng Q."/>
            <person name="Mu J."/>
            <person name="Lu Y."/>
            <person name="Fan D."/>
            <person name="Liu Y."/>
            <person name="Guan J."/>
            <person name="Zhang Y."/>
            <person name="Yu S."/>
            <person name="Liu X."/>
            <person name="Zhang Y."/>
            <person name="Hong G."/>
            <person name="Han B."/>
            <person name="Choisne N."/>
            <person name="Demange N."/>
            <person name="Orjeda G."/>
            <person name="Samain S."/>
            <person name="Cattolico L."/>
            <person name="Pelletier E."/>
            <person name="Couloux A."/>
            <person name="Segurens B."/>
            <person name="Wincker P."/>
            <person name="D'Hont A."/>
            <person name="Scarpelli C."/>
            <person name="Weissenbach J."/>
            <person name="Salanoubat M."/>
            <person name="Quetier F."/>
            <person name="Yu Y."/>
            <person name="Kim H.R."/>
            <person name="Rambo T."/>
            <person name="Currie J."/>
            <person name="Collura K."/>
            <person name="Luo M."/>
            <person name="Yang T."/>
            <person name="Ammiraju J.S.S."/>
            <person name="Engler F."/>
            <person name="Soderlund C."/>
            <person name="Wing R.A."/>
            <person name="Palmer L.E."/>
            <person name="de la Bastide M."/>
            <person name="Spiegel L."/>
            <person name="Nascimento L."/>
            <person name="Zutavern T."/>
            <person name="O'Shaughnessy A."/>
            <person name="Dike S."/>
            <person name="Dedhia N."/>
            <person name="Preston R."/>
            <person name="Balija V."/>
            <person name="McCombie W.R."/>
            <person name="Chow T."/>
            <person name="Chen H."/>
            <person name="Chung M."/>
            <person name="Chen C."/>
            <person name="Shaw J."/>
            <person name="Wu H."/>
            <person name="Hsiao K."/>
            <person name="Chao Y."/>
            <person name="Chu M."/>
            <person name="Cheng C."/>
            <person name="Hour A."/>
            <person name="Lee P."/>
            <person name="Lin S."/>
            <person name="Lin Y."/>
            <person name="Liou J."/>
            <person name="Liu S."/>
            <person name="Hsing Y."/>
            <person name="Raghuvanshi S."/>
            <person name="Mohanty A."/>
            <person name="Bharti A.K."/>
            <person name="Gaur A."/>
            <person name="Gupta V."/>
            <person name="Kumar D."/>
            <person name="Ravi V."/>
            <person name="Vij S."/>
            <person name="Kapur A."/>
            <person name="Khurana P."/>
            <person name="Khurana P."/>
            <person name="Khurana J.P."/>
            <person name="Tyagi A.K."/>
            <person name="Gaikwad K."/>
            <person name="Singh A."/>
            <person name="Dalal V."/>
            <person name="Srivastava S."/>
            <person name="Dixit A."/>
            <person name="Pal A.K."/>
            <person name="Ghazi I.A."/>
            <person name="Yadav M."/>
            <person name="Pandit A."/>
            <person name="Bhargava A."/>
            <person name="Sureshbabu K."/>
            <person name="Batra K."/>
            <person name="Sharma T.R."/>
            <person name="Mohapatra T."/>
            <person name="Singh N.K."/>
            <person name="Messing J."/>
            <person name="Nelson A.B."/>
            <person name="Fuks G."/>
            <person name="Kavchok S."/>
            <person name="Keizer G."/>
            <person name="Linton E."/>
            <person name="Llaca V."/>
            <person name="Song R."/>
            <person name="Tanyolac B."/>
            <person name="Young S."/>
            <person name="Ho-Il K."/>
            <person name="Hahn J.H."/>
            <person name="Sangsakoo G."/>
            <person name="Vanavichit A."/>
            <person name="de Mattos Luiz.A.T."/>
            <person name="Zimmer P.D."/>
            <person name="Malone G."/>
            <person name="Dellagostin O."/>
            <person name="de Oliveira A.C."/>
            <person name="Bevan M."/>
            <person name="Bancroft I."/>
            <person name="Minx P."/>
            <person name="Cordum H."/>
            <person name="Wilson R."/>
            <person name="Cheng Z."/>
            <person name="Jin W."/>
            <person name="Jiang J."/>
            <person name="Leong S.A."/>
            <person name="Iwama H."/>
            <person name="Gojobori T."/>
            <person name="Itoh T."/>
            <person name="Niimura Y."/>
            <person name="Fujii Y."/>
            <person name="Habara T."/>
            <person name="Sakai H."/>
            <person name="Sato Y."/>
            <person name="Wilson G."/>
            <person name="Kumar K."/>
            <person name="McCouch S."/>
            <person name="Juretic N."/>
            <person name="Hoen D."/>
            <person name="Wright S."/>
            <person name="Bruskiewich R."/>
            <person name="Bureau T."/>
            <person name="Miyao A."/>
            <person name="Hirochika H."/>
            <person name="Nishikawa T."/>
            <person name="Kadowaki K."/>
            <person name="Sugiura M."/>
            <person name="Burr B."/>
            <person name="Sasaki T."/>
        </authorList>
    </citation>
    <scope>NUCLEOTIDE SEQUENCE [LARGE SCALE GENOMIC DNA]</scope>
    <source>
        <strain evidence="3">cv. Nipponbare</strain>
    </source>
</reference>
<reference evidence="3" key="4">
    <citation type="journal article" date="2008" name="Nucleic Acids Res.">
        <title>The rice annotation project database (RAP-DB): 2008 update.</title>
        <authorList>
            <consortium name="The rice annotation project (RAP)"/>
        </authorList>
    </citation>
    <scope>GENOME REANNOTATION</scope>
    <source>
        <strain evidence="3">cv. Nipponbare</strain>
    </source>
</reference>
<name>Q69WH6_ORYSJ</name>
<sequence length="67" mass="7291">MIWASPSIFLATDEGEKGWHAQRERSAAVAPGRSYPLFLASLPVASSSRFTRVTHSCANEITRAGSR</sequence>